<dbReference type="PANTHER" id="PTHR43537:SF24">
    <property type="entry name" value="GLUCONATE OPERON TRANSCRIPTIONAL REPRESSOR"/>
    <property type="match status" value="1"/>
</dbReference>
<dbReference type="GO" id="GO:0003700">
    <property type="term" value="F:DNA-binding transcription factor activity"/>
    <property type="evidence" value="ECO:0007669"/>
    <property type="project" value="InterPro"/>
</dbReference>
<dbReference type="Gene3D" id="1.10.10.10">
    <property type="entry name" value="Winged helix-like DNA-binding domain superfamily/Winged helix DNA-binding domain"/>
    <property type="match status" value="1"/>
</dbReference>
<reference evidence="5 6" key="1">
    <citation type="submission" date="2020-06" db="EMBL/GenBank/DDBJ databases">
        <title>Genomic analysis of Salicibibacter sp. NKC5-3.</title>
        <authorList>
            <person name="Oh Y.J."/>
        </authorList>
    </citation>
    <scope>NUCLEOTIDE SEQUENCE [LARGE SCALE GENOMIC DNA]</scope>
    <source>
        <strain evidence="5 6">NKC5-3</strain>
    </source>
</reference>
<dbReference type="PROSITE" id="PS50949">
    <property type="entry name" value="HTH_GNTR"/>
    <property type="match status" value="1"/>
</dbReference>
<dbReference type="SUPFAM" id="SSF46785">
    <property type="entry name" value="Winged helix' DNA-binding domain"/>
    <property type="match status" value="1"/>
</dbReference>
<sequence length="219" mass="25482">MNTYERIKRSIINGELKPGEKLREERLSSELNVSRTPVREALKKLEVENLVVYYQNRGSAVQNYSEDDILNAYNLRGLLEGYAASLAAYNYIEGYKGLIRDANEKYRMAVQQCLENKNEETILGVMKANRLFHDIILEMSNNNQISTVLSSVVALPLVYQSFYWYTNEEIKLSVVQHINIESAIKRRDMDEAKTLMTSHIYHGRNHVLHHFNEIMKYNS</sequence>
<evidence type="ECO:0000313" key="6">
    <source>
        <dbReference type="Proteomes" id="UP000595823"/>
    </source>
</evidence>
<dbReference type="GO" id="GO:0003677">
    <property type="term" value="F:DNA binding"/>
    <property type="evidence" value="ECO:0007669"/>
    <property type="project" value="UniProtKB-KW"/>
</dbReference>
<evidence type="ECO:0000256" key="2">
    <source>
        <dbReference type="ARBA" id="ARBA00023125"/>
    </source>
</evidence>
<dbReference type="Pfam" id="PF07729">
    <property type="entry name" value="FCD"/>
    <property type="match status" value="1"/>
</dbReference>
<dbReference type="InterPro" id="IPR036390">
    <property type="entry name" value="WH_DNA-bd_sf"/>
</dbReference>
<dbReference type="CDD" id="cd07377">
    <property type="entry name" value="WHTH_GntR"/>
    <property type="match status" value="1"/>
</dbReference>
<dbReference type="InterPro" id="IPR008920">
    <property type="entry name" value="TF_FadR/GntR_C"/>
</dbReference>
<gene>
    <name evidence="5" type="ORF">HUG15_20995</name>
</gene>
<dbReference type="KEGG" id="scia:HUG15_20995"/>
<dbReference type="RefSeq" id="WP_200125501.1">
    <property type="nucleotide sequence ID" value="NZ_CP054705.1"/>
</dbReference>
<dbReference type="SMART" id="SM00895">
    <property type="entry name" value="FCD"/>
    <property type="match status" value="1"/>
</dbReference>
<organism evidence="5 6">
    <name type="scientific">Salicibibacter cibarius</name>
    <dbReference type="NCBI Taxonomy" id="2743000"/>
    <lineage>
        <taxon>Bacteria</taxon>
        <taxon>Bacillati</taxon>
        <taxon>Bacillota</taxon>
        <taxon>Bacilli</taxon>
        <taxon>Bacillales</taxon>
        <taxon>Bacillaceae</taxon>
        <taxon>Salicibibacter</taxon>
    </lineage>
</organism>
<dbReference type="PANTHER" id="PTHR43537">
    <property type="entry name" value="TRANSCRIPTIONAL REGULATOR, GNTR FAMILY"/>
    <property type="match status" value="1"/>
</dbReference>
<keyword evidence="3" id="KW-0804">Transcription</keyword>
<dbReference type="SUPFAM" id="SSF48008">
    <property type="entry name" value="GntR ligand-binding domain-like"/>
    <property type="match status" value="1"/>
</dbReference>
<dbReference type="InterPro" id="IPR011711">
    <property type="entry name" value="GntR_C"/>
</dbReference>
<dbReference type="AlphaFoldDB" id="A0A7T7CDB5"/>
<protein>
    <submittedName>
        <fullName evidence="5">GntR family transcriptional regulator</fullName>
    </submittedName>
</protein>
<keyword evidence="2" id="KW-0238">DNA-binding</keyword>
<dbReference type="Pfam" id="PF00392">
    <property type="entry name" value="GntR"/>
    <property type="match status" value="1"/>
</dbReference>
<dbReference type="Gene3D" id="1.20.120.530">
    <property type="entry name" value="GntR ligand-binding domain-like"/>
    <property type="match status" value="1"/>
</dbReference>
<dbReference type="Proteomes" id="UP000595823">
    <property type="component" value="Chromosome"/>
</dbReference>
<keyword evidence="6" id="KW-1185">Reference proteome</keyword>
<evidence type="ECO:0000256" key="3">
    <source>
        <dbReference type="ARBA" id="ARBA00023163"/>
    </source>
</evidence>
<evidence type="ECO:0000259" key="4">
    <source>
        <dbReference type="PROSITE" id="PS50949"/>
    </source>
</evidence>
<name>A0A7T7CDB5_9BACI</name>
<feature type="domain" description="HTH gntR-type" evidence="4">
    <location>
        <begin position="1"/>
        <end position="64"/>
    </location>
</feature>
<dbReference type="InterPro" id="IPR036388">
    <property type="entry name" value="WH-like_DNA-bd_sf"/>
</dbReference>
<dbReference type="InterPro" id="IPR000524">
    <property type="entry name" value="Tscrpt_reg_HTH_GntR"/>
</dbReference>
<accession>A0A7T7CDB5</accession>
<keyword evidence="1" id="KW-0805">Transcription regulation</keyword>
<dbReference type="EMBL" id="CP054705">
    <property type="protein sequence ID" value="QQK77808.1"/>
    <property type="molecule type" value="Genomic_DNA"/>
</dbReference>
<evidence type="ECO:0000256" key="1">
    <source>
        <dbReference type="ARBA" id="ARBA00023015"/>
    </source>
</evidence>
<evidence type="ECO:0000313" key="5">
    <source>
        <dbReference type="EMBL" id="QQK77808.1"/>
    </source>
</evidence>
<dbReference type="SMART" id="SM00345">
    <property type="entry name" value="HTH_GNTR"/>
    <property type="match status" value="1"/>
</dbReference>
<proteinExistence type="predicted"/>